<accession>A0A9X4NN42</accession>
<dbReference type="Proteomes" id="UP001152876">
    <property type="component" value="Unassembled WGS sequence"/>
</dbReference>
<dbReference type="EMBL" id="AOGK01000001">
    <property type="protein sequence ID" value="MDG5974007.1"/>
    <property type="molecule type" value="Genomic_DNA"/>
</dbReference>
<gene>
    <name evidence="1" type="ORF">H010_02000</name>
</gene>
<organism evidence="1 2">
    <name type="scientific">Hydrogenophaga taeniospiralis CCUG 15921</name>
    <dbReference type="NCBI Taxonomy" id="1281780"/>
    <lineage>
        <taxon>Bacteria</taxon>
        <taxon>Pseudomonadati</taxon>
        <taxon>Pseudomonadota</taxon>
        <taxon>Betaproteobacteria</taxon>
        <taxon>Burkholderiales</taxon>
        <taxon>Comamonadaceae</taxon>
        <taxon>Hydrogenophaga</taxon>
    </lineage>
</organism>
<dbReference type="Pfam" id="PF16074">
    <property type="entry name" value="PilW"/>
    <property type="match status" value="1"/>
</dbReference>
<evidence type="ECO:0000313" key="2">
    <source>
        <dbReference type="Proteomes" id="UP001152876"/>
    </source>
</evidence>
<comment type="caution">
    <text evidence="1">The sequence shown here is derived from an EMBL/GenBank/DDBJ whole genome shotgun (WGS) entry which is preliminary data.</text>
</comment>
<sequence length="321" mass="33194">MIAVTLGLFIIGGTIGIYLANVQAFRTNEGLSRIQENLRTSFEVMAKELRQAGGTMCGSTQIANVLNGSASQWSSNWAGGTLVGYDGAEAPAVAFGSEAGQRLAGTDAISMLSGDLGNSSFIVSHDTAAAEFELPTGHAFKGGKLVVVCDGHSATLLQLTGVDGTQASYKAAATDDEAAPTVAPGNCSTALGYPTNCDAGTTKAFDTNAVLAELTAATWYVGNNSRGGKSLFRAGATASEEIAEGVSDLQIQYLLQDVASRELDSNWVDASAITDWTTAAAKQVVAVQVTLTLVSSGNIGTNNNPIQRQLTFVANLRSRTP</sequence>
<reference evidence="1" key="1">
    <citation type="submission" date="2013-01" db="EMBL/GenBank/DDBJ databases">
        <title>Genome draft of Hydrogenophaga taeniospiralis 2K1.</title>
        <authorList>
            <person name="Gomila M."/>
            <person name="Lalucat J."/>
        </authorList>
    </citation>
    <scope>NUCLEOTIDE SEQUENCE</scope>
    <source>
        <strain evidence="1">CCUG 15921</strain>
    </source>
</reference>
<protein>
    <submittedName>
        <fullName evidence="1">Tfp pilus assembly protein PilW</fullName>
    </submittedName>
</protein>
<proteinExistence type="predicted"/>
<dbReference type="InterPro" id="IPR032092">
    <property type="entry name" value="PilW"/>
</dbReference>
<name>A0A9X4NN42_9BURK</name>
<evidence type="ECO:0000313" key="1">
    <source>
        <dbReference type="EMBL" id="MDG5974007.1"/>
    </source>
</evidence>
<keyword evidence="2" id="KW-1185">Reference proteome</keyword>
<dbReference type="AlphaFoldDB" id="A0A9X4NN42"/>
<dbReference type="GO" id="GO:0043683">
    <property type="term" value="P:type IV pilus assembly"/>
    <property type="evidence" value="ECO:0007669"/>
    <property type="project" value="InterPro"/>
</dbReference>